<reference evidence="4 5" key="2">
    <citation type="submission" date="2019-05" db="EMBL/GenBank/DDBJ databases">
        <title>Genome evolution of the obligate endosymbiont Buchnera aphidicola.</title>
        <authorList>
            <person name="Moran N.A."/>
        </authorList>
    </citation>
    <scope>NUCLEOTIDE SEQUENCE [LARGE SCALE GENOMIC DNA]</scope>
    <source>
        <strain evidence="4 5">Hta</strain>
    </source>
</reference>
<evidence type="ECO:0000256" key="2">
    <source>
        <dbReference type="ARBA" id="ARBA00023274"/>
    </source>
</evidence>
<dbReference type="Pfam" id="PF00886">
    <property type="entry name" value="Ribosomal_S16"/>
    <property type="match status" value="1"/>
</dbReference>
<gene>
    <name evidence="3" type="primary">rpsP</name>
    <name evidence="4" type="ORF">D9V69_01960</name>
</gene>
<dbReference type="Gene3D" id="3.30.1320.10">
    <property type="match status" value="1"/>
</dbReference>
<dbReference type="GO" id="GO:0003735">
    <property type="term" value="F:structural constituent of ribosome"/>
    <property type="evidence" value="ECO:0007669"/>
    <property type="project" value="InterPro"/>
</dbReference>
<name>A0A4D6YB50_9GAMM</name>
<dbReference type="SUPFAM" id="SSF54565">
    <property type="entry name" value="Ribosomal protein S16"/>
    <property type="match status" value="1"/>
</dbReference>
<dbReference type="GO" id="GO:0005737">
    <property type="term" value="C:cytoplasm"/>
    <property type="evidence" value="ECO:0007669"/>
    <property type="project" value="UniProtKB-ARBA"/>
</dbReference>
<organism evidence="4 5">
    <name type="scientific">Buchnera aphidicola</name>
    <name type="common">Hyadaphis tataricae</name>
    <dbReference type="NCBI Taxonomy" id="1241859"/>
    <lineage>
        <taxon>Bacteria</taxon>
        <taxon>Pseudomonadati</taxon>
        <taxon>Pseudomonadota</taxon>
        <taxon>Gammaproteobacteria</taxon>
        <taxon>Enterobacterales</taxon>
        <taxon>Erwiniaceae</taxon>
        <taxon>Buchnera</taxon>
    </lineage>
</organism>
<reference evidence="4 5" key="1">
    <citation type="submission" date="2018-12" db="EMBL/GenBank/DDBJ databases">
        <authorList>
            <person name="Chong R.A."/>
        </authorList>
    </citation>
    <scope>NUCLEOTIDE SEQUENCE [LARGE SCALE GENOMIC DNA]</scope>
    <source>
        <strain evidence="4 5">Hta</strain>
    </source>
</reference>
<evidence type="ECO:0000256" key="3">
    <source>
        <dbReference type="HAMAP-Rule" id="MF_00385"/>
    </source>
</evidence>
<proteinExistence type="inferred from homology"/>
<dbReference type="HAMAP" id="MF_00385">
    <property type="entry name" value="Ribosomal_bS16"/>
    <property type="match status" value="1"/>
</dbReference>
<keyword evidence="2 3" id="KW-0687">Ribonucleoprotein</keyword>
<protein>
    <recommendedName>
        <fullName evidence="3">Small ribosomal subunit protein bS16</fullName>
    </recommendedName>
</protein>
<dbReference type="PROSITE" id="PS00732">
    <property type="entry name" value="RIBOSOMAL_S16"/>
    <property type="match status" value="1"/>
</dbReference>
<dbReference type="OrthoDB" id="9807878at2"/>
<keyword evidence="1 3" id="KW-0689">Ribosomal protein</keyword>
<dbReference type="GO" id="GO:0015935">
    <property type="term" value="C:small ribosomal subunit"/>
    <property type="evidence" value="ECO:0007669"/>
    <property type="project" value="TreeGrafter"/>
</dbReference>
<evidence type="ECO:0000313" key="5">
    <source>
        <dbReference type="Proteomes" id="UP000298773"/>
    </source>
</evidence>
<evidence type="ECO:0000313" key="4">
    <source>
        <dbReference type="EMBL" id="QCI21685.1"/>
    </source>
</evidence>
<accession>A0A4D6YB50</accession>
<dbReference type="PANTHER" id="PTHR12919">
    <property type="entry name" value="30S RIBOSOMAL PROTEIN S16"/>
    <property type="match status" value="1"/>
</dbReference>
<dbReference type="GO" id="GO:0006412">
    <property type="term" value="P:translation"/>
    <property type="evidence" value="ECO:0007669"/>
    <property type="project" value="UniProtKB-UniRule"/>
</dbReference>
<dbReference type="NCBIfam" id="TIGR00002">
    <property type="entry name" value="S16"/>
    <property type="match status" value="1"/>
</dbReference>
<dbReference type="AlphaFoldDB" id="A0A4D6YB50"/>
<dbReference type="InterPro" id="IPR023803">
    <property type="entry name" value="Ribosomal_bS16_dom_sf"/>
</dbReference>
<dbReference type="EMBL" id="CP034873">
    <property type="protein sequence ID" value="QCI21685.1"/>
    <property type="molecule type" value="Genomic_DNA"/>
</dbReference>
<dbReference type="InterPro" id="IPR020592">
    <property type="entry name" value="Ribosomal_bS16_CS"/>
</dbReference>
<dbReference type="Proteomes" id="UP000298773">
    <property type="component" value="Chromosome"/>
</dbReference>
<dbReference type="RefSeq" id="WP_158356655.1">
    <property type="nucleotide sequence ID" value="NZ_CP034873.1"/>
</dbReference>
<dbReference type="PANTHER" id="PTHR12919:SF20">
    <property type="entry name" value="SMALL RIBOSOMAL SUBUNIT PROTEIN BS16M"/>
    <property type="match status" value="1"/>
</dbReference>
<comment type="similarity">
    <text evidence="3">Belongs to the bacterial ribosomal protein bS16 family.</text>
</comment>
<sequence>MVKIRLARYGAKKRPFYKMVVADSRCSRDGKFIENVGYFNPIAKGKSEKIKLNLDRITYWKKQGAQMSARIKKIVQLSDKKEVEI</sequence>
<dbReference type="InterPro" id="IPR000307">
    <property type="entry name" value="Ribosomal_bS16"/>
</dbReference>
<evidence type="ECO:0000256" key="1">
    <source>
        <dbReference type="ARBA" id="ARBA00022980"/>
    </source>
</evidence>